<dbReference type="GeneID" id="39121274"/>
<keyword evidence="7" id="KW-0276">Fatty acid metabolism</keyword>
<evidence type="ECO:0000256" key="7">
    <source>
        <dbReference type="HAMAP-Rule" id="MF_01395"/>
    </source>
</evidence>
<evidence type="ECO:0000256" key="2">
    <source>
        <dbReference type="ARBA" id="ARBA00022679"/>
    </source>
</evidence>
<keyword evidence="5 7" id="KW-0862">Zinc</keyword>
<geneLocation type="plastid" evidence="10"/>
<feature type="binding site" evidence="7">
    <location>
        <position position="442"/>
    </location>
    <ligand>
        <name>Zn(2+)</name>
        <dbReference type="ChEBI" id="CHEBI:29105"/>
    </ligand>
</feature>
<comment type="subunit">
    <text evidence="1">Acetyl-CoA carboxylase is a heterohexamer composed of biotin carboxyl carrier protein, biotin carboxylase and 2 subunits each of ACCase subunit alpha and ACCase plastid-coded subunit beta (accD).</text>
</comment>
<evidence type="ECO:0000256" key="5">
    <source>
        <dbReference type="ARBA" id="ARBA00022833"/>
    </source>
</evidence>
<dbReference type="SUPFAM" id="SSF52096">
    <property type="entry name" value="ClpP/crotonase"/>
    <property type="match status" value="1"/>
</dbReference>
<dbReference type="GO" id="GO:0005524">
    <property type="term" value="F:ATP binding"/>
    <property type="evidence" value="ECO:0007669"/>
    <property type="project" value="UniProtKB-KW"/>
</dbReference>
<evidence type="ECO:0000256" key="4">
    <source>
        <dbReference type="ARBA" id="ARBA00022771"/>
    </source>
</evidence>
<keyword evidence="2 7" id="KW-0808">Transferase</keyword>
<dbReference type="InterPro" id="IPR034733">
    <property type="entry name" value="AcCoA_carboxyl_beta"/>
</dbReference>
<keyword evidence="3 7" id="KW-0547">Nucleotide-binding</keyword>
<comment type="similarity">
    <text evidence="7">Belongs to the AccD/PCCB family.</text>
</comment>
<accession>A0A411JXW5</accession>
<feature type="region of interest" description="Disordered" evidence="8">
    <location>
        <begin position="730"/>
        <end position="796"/>
    </location>
</feature>
<dbReference type="GO" id="GO:2001295">
    <property type="term" value="P:malonyl-CoA biosynthetic process"/>
    <property type="evidence" value="ECO:0007669"/>
    <property type="project" value="UniProtKB-UniRule"/>
</dbReference>
<feature type="compositionally biased region" description="Basic and acidic residues" evidence="8">
    <location>
        <begin position="787"/>
        <end position="796"/>
    </location>
</feature>
<dbReference type="PANTHER" id="PTHR42995">
    <property type="entry name" value="ACETYL-COENZYME A CARBOXYLASE CARBOXYL TRANSFERASE SUBUNIT BETA, CHLOROPLASTIC"/>
    <property type="match status" value="1"/>
</dbReference>
<dbReference type="EMBL" id="MK397896">
    <property type="protein sequence ID" value="QBC69941.1"/>
    <property type="molecule type" value="Genomic_DNA"/>
</dbReference>
<evidence type="ECO:0000256" key="8">
    <source>
        <dbReference type="SAM" id="MobiDB-lite"/>
    </source>
</evidence>
<feature type="compositionally biased region" description="Basic and acidic residues" evidence="8">
    <location>
        <begin position="730"/>
        <end position="777"/>
    </location>
</feature>
<dbReference type="GO" id="GO:0009317">
    <property type="term" value="C:acetyl-CoA carboxylase complex"/>
    <property type="evidence" value="ECO:0007669"/>
    <property type="project" value="InterPro"/>
</dbReference>
<feature type="binding site" evidence="7">
    <location>
        <position position="418"/>
    </location>
    <ligand>
        <name>Zn(2+)</name>
        <dbReference type="ChEBI" id="CHEBI:29105"/>
    </ligand>
</feature>
<evidence type="ECO:0000259" key="9">
    <source>
        <dbReference type="PROSITE" id="PS50980"/>
    </source>
</evidence>
<dbReference type="InterPro" id="IPR029045">
    <property type="entry name" value="ClpP/crotonase-like_dom_sf"/>
</dbReference>
<organism evidence="10">
    <name type="scientific">Scaevola taccada</name>
    <name type="common">Beach cabbage</name>
    <name type="synonym">Lobelia taccada</name>
    <dbReference type="NCBI Taxonomy" id="16481"/>
    <lineage>
        <taxon>Eukaryota</taxon>
        <taxon>Viridiplantae</taxon>
        <taxon>Streptophyta</taxon>
        <taxon>Embryophyta</taxon>
        <taxon>Tracheophyta</taxon>
        <taxon>Spermatophyta</taxon>
        <taxon>Magnoliopsida</taxon>
        <taxon>eudicotyledons</taxon>
        <taxon>Gunneridae</taxon>
        <taxon>Pentapetalae</taxon>
        <taxon>asterids</taxon>
        <taxon>campanulids</taxon>
        <taxon>Asterales</taxon>
        <taxon>Goodeniaceae</taxon>
        <taxon>core Goodeniaceae</taxon>
        <taxon>Scaevola</taxon>
    </lineage>
</organism>
<keyword evidence="7" id="KW-0444">Lipid biosynthesis</keyword>
<feature type="region of interest" description="Disordered" evidence="8">
    <location>
        <begin position="75"/>
        <end position="94"/>
    </location>
</feature>
<gene>
    <name evidence="7 10" type="primary">accD</name>
</gene>
<comment type="cofactor">
    <cofactor evidence="7">
        <name>Zn(2+)</name>
        <dbReference type="ChEBI" id="CHEBI:29105"/>
    </cofactor>
    <text evidence="7">Binds 1 zinc ion per subunit.</text>
</comment>
<protein>
    <recommendedName>
        <fullName evidence="7">Acetyl-coenzyme A carboxylase carboxyl transferase subunit beta</fullName>
        <shortName evidence="7">ACCase subunit beta</shortName>
        <shortName evidence="7">Acetyl-CoA carboxylase carboxyltransferase subunit beta</shortName>
        <ecNumber evidence="7">2.1.3.15</ecNumber>
    </recommendedName>
</protein>
<dbReference type="UniPathway" id="UPA00655">
    <property type="reaction ID" value="UER00711"/>
</dbReference>
<sequence>MSCRSEHIWTYDYECLPLLSYMAVPQSSWTNYIFRCVESYLKISIEACNLNLNLSSQSESDSTRMSDLVRNDLDLTIQDQDQESPDLARNDLDLTIQDQDQKSPVLYRRDEVYALIERNRPNLTFQEPAESPGAANLNPRLATDAFLTIHAEHAEYFQGRGHIETPVRDYGHLFVQCDNEYCQGSNVKKEFPQILYICKHCGYHVKMPSLIRIELSVDPGTWEPMDEEMSAVDPYEWDAEKSAEAAREEELELLSSDFRVDDMIDCMKKSLKEMIIELTIQDQDQESPDLARNDLDLTIQDQDQESPDLARNDLDLTIQDQDQESPDLARNDLDLTIQDQDQKSPVLYRRDEVYALIERNRPNLTFQEPAESPGAANLNPRLATDAFLTIHAEHAEYFQGRGHIETPVRDYGHLFVQCDNEYCQGSNVKKEFPQILYICKHCGYHVKMPSLIRIELSVDPGTWEPMDEEMSAVDPYEWDAEKSAEAAREEELELLSSDFRVDDMIDCMKKSLKEMIIELTIQDQDQESPDLARNDLDLTIQDQDQESPDLARKEEELKPELVDLFDWESFRAALERKEPELQFDLDEMHAFLSGEIEEFSEDLAEMRAFLSGEIEELSEPKVNLKKIMGVKEEPFLDVKEEPFLDVKEEPFLDVKEEPFLDVKEEPFLDVKEEPFLDVKEEPFLDVKEEPFLDVKEEPFLDVKEEPFLDVKEEPFLEYAWPWYKDKEDEFEESKDKEDEMPGSKDKEDEFEESKDKEDEMPGSKDKEDEFEESKDKEDEFEESEEDQTYKDRLDSYQRKTGLPEAVQTGIGELNGIPVAIGVMDSRFLAGSMGTAVGEKITRLIEYATKEFLPLILVCASGGARIQEGSLSLMQMAKISSVLYHSQVKKKLFYISILTSATTGGVTASFGMLGDIIIAEPEASIAFAGKRVIEETLKIEVPEGVQEAEYLFTEGGAFDLIVPRTTLKSVLSELLQFHNFLPLPLVGD</sequence>
<dbReference type="InterPro" id="IPR011762">
    <property type="entry name" value="COA_CT_N"/>
</dbReference>
<feature type="domain" description="CoA carboxyltransferase N-terminal" evidence="9">
    <location>
        <begin position="723"/>
        <end position="987"/>
    </location>
</feature>
<dbReference type="InterPro" id="IPR000438">
    <property type="entry name" value="Acetyl_CoA_COase_Trfase_b_su"/>
</dbReference>
<dbReference type="GO" id="GO:0003989">
    <property type="term" value="F:acetyl-CoA carboxylase activity"/>
    <property type="evidence" value="ECO:0007669"/>
    <property type="project" value="InterPro"/>
</dbReference>
<keyword evidence="7" id="KW-0479">Metal-binding</keyword>
<keyword evidence="10" id="KW-0934">Plastid</keyword>
<dbReference type="RefSeq" id="YP_009556130.1">
    <property type="nucleotide sequence ID" value="NC_040933.1"/>
</dbReference>
<dbReference type="PANTHER" id="PTHR42995:SF5">
    <property type="entry name" value="ACETYL-COENZYME A CARBOXYLASE CARBOXYL TRANSFERASE SUBUNIT BETA, CHLOROPLASTIC"/>
    <property type="match status" value="1"/>
</dbReference>
<proteinExistence type="inferred from homology"/>
<feature type="region of interest" description="Disordered" evidence="8">
    <location>
        <begin position="317"/>
        <end position="336"/>
    </location>
</feature>
<dbReference type="EC" id="2.1.3.15" evidence="7"/>
<dbReference type="PRINTS" id="PR01070">
    <property type="entry name" value="ACCCTRFRASEB"/>
</dbReference>
<evidence type="ECO:0000256" key="1">
    <source>
        <dbReference type="ARBA" id="ARBA00011842"/>
    </source>
</evidence>
<evidence type="ECO:0000313" key="10">
    <source>
        <dbReference type="EMBL" id="QBC69941.1"/>
    </source>
</evidence>
<keyword evidence="6 7" id="KW-0067">ATP-binding</keyword>
<dbReference type="GO" id="GO:0008270">
    <property type="term" value="F:zinc ion binding"/>
    <property type="evidence" value="ECO:0007669"/>
    <property type="project" value="UniProtKB-UniRule"/>
</dbReference>
<dbReference type="AlphaFoldDB" id="A0A411JXW5"/>
<name>A0A411JXW5_SCATA</name>
<dbReference type="Pfam" id="PF01039">
    <property type="entry name" value="Carboxyl_trans"/>
    <property type="match status" value="1"/>
</dbReference>
<dbReference type="GO" id="GO:0006633">
    <property type="term" value="P:fatty acid biosynthetic process"/>
    <property type="evidence" value="ECO:0007669"/>
    <property type="project" value="UniProtKB-KW"/>
</dbReference>
<keyword evidence="7" id="KW-0275">Fatty acid biosynthesis</keyword>
<evidence type="ECO:0000256" key="3">
    <source>
        <dbReference type="ARBA" id="ARBA00022741"/>
    </source>
</evidence>
<dbReference type="Gene3D" id="3.90.226.10">
    <property type="entry name" value="2-enoyl-CoA Hydratase, Chain A, domain 1"/>
    <property type="match status" value="3"/>
</dbReference>
<keyword evidence="4 7" id="KW-0863">Zinc-finger</keyword>
<comment type="function">
    <text evidence="7">Component of the acetyl coenzyme A carboxylase (ACC) complex. Biotin carboxylase (BC) catalyzes the carboxylation of biotin on its carrier protein (BCCP) and then the CO(2) group is transferred by the transcarboxylase to acetyl-CoA to form malonyl-CoA.</text>
</comment>
<feature type="binding site" evidence="7">
    <location>
        <position position="439"/>
    </location>
    <ligand>
        <name>Zn(2+)</name>
        <dbReference type="ChEBI" id="CHEBI:29105"/>
    </ligand>
</feature>
<dbReference type="HAMAP" id="MF_01395">
    <property type="entry name" value="AcetylCoA_CT_beta"/>
    <property type="match status" value="1"/>
</dbReference>
<evidence type="ECO:0000256" key="6">
    <source>
        <dbReference type="ARBA" id="ARBA00022840"/>
    </source>
</evidence>
<comment type="pathway">
    <text evidence="7">Lipid metabolism; malonyl-CoA biosynthesis; malonyl-CoA from acetyl-CoA: step 1/1.</text>
</comment>
<keyword evidence="7" id="KW-0443">Lipid metabolism</keyword>
<comment type="subunit">
    <text evidence="7">Acetyl-CoA carboxylase is a heterohexamer composed of biotin carboxyl carrier protein (AccB), biotin carboxylase (AccC) and two subunits each of ACCase subunit alpha (AccA) and ACCase subunit beta (AccD).</text>
</comment>
<feature type="binding site" evidence="7">
    <location>
        <position position="423"/>
    </location>
    <ligand>
        <name>Zn(2+)</name>
        <dbReference type="ChEBI" id="CHEBI:29105"/>
    </ligand>
</feature>
<dbReference type="PROSITE" id="PS50980">
    <property type="entry name" value="COA_CT_NTER"/>
    <property type="match status" value="1"/>
</dbReference>
<comment type="catalytic activity">
    <reaction evidence="7">
        <text>N(6)-carboxybiotinyl-L-lysyl-[protein] + acetyl-CoA = N(6)-biotinyl-L-lysyl-[protein] + malonyl-CoA</text>
        <dbReference type="Rhea" id="RHEA:54728"/>
        <dbReference type="Rhea" id="RHEA-COMP:10505"/>
        <dbReference type="Rhea" id="RHEA-COMP:10506"/>
        <dbReference type="ChEBI" id="CHEBI:57288"/>
        <dbReference type="ChEBI" id="CHEBI:57384"/>
        <dbReference type="ChEBI" id="CHEBI:83144"/>
        <dbReference type="ChEBI" id="CHEBI:83145"/>
        <dbReference type="EC" id="2.1.3.15"/>
    </reaction>
</comment>
<reference evidence="10" key="1">
    <citation type="journal article" date="2019" name="Mol. Phylogenet. Evol.">
        <title>Plastid phylogenomic insights into the evolution of Caryophyllales.</title>
        <authorList>
            <person name="Yao G."/>
            <person name="Jin J.J."/>
            <person name="Li H.T."/>
            <person name="Yang J.B."/>
            <person name="Shiva Mandala V."/>
            <person name="Croley M."/>
            <person name="Mostow R."/>
            <person name="Douglas N.A."/>
            <person name="Chase M.W."/>
            <person name="Christenhusz M.J."/>
            <person name="Soltis D.E."/>
            <person name="Soltis P.S."/>
            <person name="Smith S.A."/>
            <person name="Brockington S.F."/>
            <person name="Moore M.J."/>
            <person name="Yi T.S."/>
            <person name="Li D.Z."/>
        </authorList>
    </citation>
    <scope>NUCLEOTIDE SEQUENCE</scope>
</reference>
<dbReference type="GO" id="GO:0016743">
    <property type="term" value="F:carboxyl- or carbamoyltransferase activity"/>
    <property type="evidence" value="ECO:0007669"/>
    <property type="project" value="UniProtKB-UniRule"/>
</dbReference>
<comment type="caution">
    <text evidence="7">Lacks conserved residue(s) required for the propagation of feature annotation.</text>
</comment>